<accession>A0A1H8VN80</accession>
<dbReference type="Proteomes" id="UP000198847">
    <property type="component" value="Unassembled WGS sequence"/>
</dbReference>
<evidence type="ECO:0000313" key="2">
    <source>
        <dbReference type="Proteomes" id="UP000198847"/>
    </source>
</evidence>
<dbReference type="AlphaFoldDB" id="A0A1H8VN80"/>
<gene>
    <name evidence="1" type="ORF">SAMN04490178_11226</name>
</gene>
<dbReference type="EMBL" id="FODY01000012">
    <property type="protein sequence ID" value="SEP16750.1"/>
    <property type="molecule type" value="Genomic_DNA"/>
</dbReference>
<proteinExistence type="predicted"/>
<evidence type="ECO:0008006" key="3">
    <source>
        <dbReference type="Google" id="ProtNLM"/>
    </source>
</evidence>
<evidence type="ECO:0000313" key="1">
    <source>
        <dbReference type="EMBL" id="SEP16750.1"/>
    </source>
</evidence>
<sequence>MKIEKVRDLTLIELEKGSTLVIACDSCGGIGLKEGDVLKVPPEVTGRYAARVVLLEVLCAGAEVVCLANAVCNEMKPTGQAVIRGIRTELELAEIEQVVLTGSTEENFATFATGLGITAVGVVETVRLRVNRCRAGLTVVAVGAPLVGAEVLQAQLVGYCTIRELLAHPGVYEMVPVGSKGILAEAKLLAACHELTFIPEQAVQIDMKKSAGPNTVILAAVDEQFLAKPVRHAALEVIGGFAAKK</sequence>
<protein>
    <recommendedName>
        <fullName evidence="3">Alpha-ribazole kinase</fullName>
    </recommendedName>
</protein>
<organism evidence="1 2">
    <name type="scientific">Propionispora vibrioides</name>
    <dbReference type="NCBI Taxonomy" id="112903"/>
    <lineage>
        <taxon>Bacteria</taxon>
        <taxon>Bacillati</taxon>
        <taxon>Bacillota</taxon>
        <taxon>Negativicutes</taxon>
        <taxon>Selenomonadales</taxon>
        <taxon>Sporomusaceae</taxon>
        <taxon>Propionispora</taxon>
    </lineage>
</organism>
<name>A0A1H8VN80_9FIRM</name>
<keyword evidence="2" id="KW-1185">Reference proteome</keyword>
<dbReference type="RefSeq" id="WP_177173556.1">
    <property type="nucleotide sequence ID" value="NZ_FODY01000012.1"/>
</dbReference>
<reference evidence="1 2" key="1">
    <citation type="submission" date="2016-10" db="EMBL/GenBank/DDBJ databases">
        <authorList>
            <person name="de Groot N.N."/>
        </authorList>
    </citation>
    <scope>NUCLEOTIDE SEQUENCE [LARGE SCALE GENOMIC DNA]</scope>
    <source>
        <strain evidence="1 2">DSM 13305</strain>
    </source>
</reference>
<dbReference type="STRING" id="112903.SAMN04490178_11226"/>